<name>A0A6C0CNR4_9ZZZZ</name>
<organism evidence="1">
    <name type="scientific">viral metagenome</name>
    <dbReference type="NCBI Taxonomy" id="1070528"/>
    <lineage>
        <taxon>unclassified sequences</taxon>
        <taxon>metagenomes</taxon>
        <taxon>organismal metagenomes</taxon>
    </lineage>
</organism>
<reference evidence="1" key="1">
    <citation type="journal article" date="2020" name="Nature">
        <title>Giant virus diversity and host interactions through global metagenomics.</title>
        <authorList>
            <person name="Schulz F."/>
            <person name="Roux S."/>
            <person name="Paez-Espino D."/>
            <person name="Jungbluth S."/>
            <person name="Walsh D.A."/>
            <person name="Denef V.J."/>
            <person name="McMahon K.D."/>
            <person name="Konstantinidis K.T."/>
            <person name="Eloe-Fadrosh E.A."/>
            <person name="Kyrpides N.C."/>
            <person name="Woyke T."/>
        </authorList>
    </citation>
    <scope>NUCLEOTIDE SEQUENCE</scope>
    <source>
        <strain evidence="1">GVMAG-M-3300021425-30</strain>
    </source>
</reference>
<dbReference type="EMBL" id="MN739468">
    <property type="protein sequence ID" value="QHT06446.1"/>
    <property type="molecule type" value="Genomic_DNA"/>
</dbReference>
<sequence length="187" mass="21810">MTVFACTTAKLVFARKNLPAVISEKIIMLVYKAEHAEHRPSSLLHDIRMNACARATRRLDDFPEYAEQVIRETYNCLCCTRHQHSKATFDVTTGHPTVAHNPALFVLPLNGYSFHRRNPFPEQGVFCTCACRHIGRHALRVYLQNNEKYDYEQMRDRRLGLYDAPDDYGHQLEYEAWVAEQQNDEDY</sequence>
<dbReference type="AlphaFoldDB" id="A0A6C0CNR4"/>
<evidence type="ECO:0000313" key="1">
    <source>
        <dbReference type="EMBL" id="QHT06446.1"/>
    </source>
</evidence>
<protein>
    <submittedName>
        <fullName evidence="1">Uncharacterized protein</fullName>
    </submittedName>
</protein>
<proteinExistence type="predicted"/>
<accession>A0A6C0CNR4</accession>